<dbReference type="HOGENOM" id="CLU_1286882_0_0_5"/>
<dbReference type="AlphaFoldDB" id="A0A0A8JYE5"/>
<gene>
    <name evidence="1" type="ORF">GL4_0150</name>
</gene>
<dbReference type="KEGG" id="mcg:GL4_0150"/>
<dbReference type="STRING" id="1384459.GL4_0150"/>
<keyword evidence="2" id="KW-1185">Reference proteome</keyword>
<dbReference type="EMBL" id="AP014648">
    <property type="protein sequence ID" value="BAQ15620.1"/>
    <property type="molecule type" value="Genomic_DNA"/>
</dbReference>
<organism evidence="1 2">
    <name type="scientific">Methyloceanibacter caenitepidi</name>
    <dbReference type="NCBI Taxonomy" id="1384459"/>
    <lineage>
        <taxon>Bacteria</taxon>
        <taxon>Pseudomonadati</taxon>
        <taxon>Pseudomonadota</taxon>
        <taxon>Alphaproteobacteria</taxon>
        <taxon>Hyphomicrobiales</taxon>
        <taxon>Hyphomicrobiaceae</taxon>
        <taxon>Methyloceanibacter</taxon>
    </lineage>
</organism>
<protein>
    <submittedName>
        <fullName evidence="1">Uncharacterized protein</fullName>
    </submittedName>
</protein>
<sequence>MTSSARFEFRTWSRNFAVVEDRIRRLASCEDIRESTEIYLVAPRMSACNIKIRDGAVDTKALIDELADLEQWQPDWNGQFPLAAQALSQHVFRPLCGEVPDFARHNFTEQQALEEVLRPHPLIVPVKLFKRRFSFAIDGNMVEWVQVLINDAGLESIAIESLDPERVTKVRCMLGLAGFRNVSYPRLAQHVIGMKPLRGGFEEGGKLGPGN</sequence>
<evidence type="ECO:0000313" key="2">
    <source>
        <dbReference type="Proteomes" id="UP000031643"/>
    </source>
</evidence>
<dbReference type="OrthoDB" id="1091244at2"/>
<proteinExistence type="predicted"/>
<name>A0A0A8JYE5_9HYPH</name>
<dbReference type="Proteomes" id="UP000031643">
    <property type="component" value="Chromosome"/>
</dbReference>
<reference evidence="1 2" key="1">
    <citation type="submission" date="2014-09" db="EMBL/GenBank/DDBJ databases">
        <title>Genome sequencing of Methyloceanibacter caenitepidi Gela4.</title>
        <authorList>
            <person name="Takeuchi M."/>
            <person name="Susumu S."/>
            <person name="Kamagata Y."/>
            <person name="Oshima K."/>
            <person name="Hattori M."/>
            <person name="Iwasaki W."/>
        </authorList>
    </citation>
    <scope>NUCLEOTIDE SEQUENCE [LARGE SCALE GENOMIC DNA]</scope>
    <source>
        <strain evidence="1 2">Gela4</strain>
    </source>
</reference>
<evidence type="ECO:0000313" key="1">
    <source>
        <dbReference type="EMBL" id="BAQ15620.1"/>
    </source>
</evidence>
<accession>A0A0A8JYE5</accession>